<name>A0A4R6A9E2_9RHOB</name>
<protein>
    <submittedName>
        <fullName evidence="3">Uncharacterized protein</fullName>
    </submittedName>
</protein>
<evidence type="ECO:0000256" key="1">
    <source>
        <dbReference type="SAM" id="MobiDB-lite"/>
    </source>
</evidence>
<organism evidence="3 4">
    <name type="scientific">Palleronia sediminis</name>
    <dbReference type="NCBI Taxonomy" id="2547833"/>
    <lineage>
        <taxon>Bacteria</taxon>
        <taxon>Pseudomonadati</taxon>
        <taxon>Pseudomonadota</taxon>
        <taxon>Alphaproteobacteria</taxon>
        <taxon>Rhodobacterales</taxon>
        <taxon>Roseobacteraceae</taxon>
        <taxon>Palleronia</taxon>
    </lineage>
</organism>
<comment type="caution">
    <text evidence="3">The sequence shown here is derived from an EMBL/GenBank/DDBJ whole genome shotgun (WGS) entry which is preliminary data.</text>
</comment>
<proteinExistence type="predicted"/>
<dbReference type="AlphaFoldDB" id="A0A4R6A9E2"/>
<keyword evidence="2" id="KW-0812">Transmembrane</keyword>
<feature type="region of interest" description="Disordered" evidence="1">
    <location>
        <begin position="33"/>
        <end position="67"/>
    </location>
</feature>
<dbReference type="Proteomes" id="UP000295701">
    <property type="component" value="Unassembled WGS sequence"/>
</dbReference>
<dbReference type="EMBL" id="SNAA01000009">
    <property type="protein sequence ID" value="TDL79587.1"/>
    <property type="molecule type" value="Genomic_DNA"/>
</dbReference>
<sequence>MGPIGTIVAIVIGGAAVLGGTIAVQRGALDGMFGAPERPGPAQPGGAPAAQVDPAAPAPVAAPAPDA</sequence>
<reference evidence="3 4" key="1">
    <citation type="submission" date="2019-03" db="EMBL/GenBank/DDBJ databases">
        <title>Primorskyibacter sp. SS33 isolated from sediments.</title>
        <authorList>
            <person name="Xunke S."/>
        </authorList>
    </citation>
    <scope>NUCLEOTIDE SEQUENCE [LARGE SCALE GENOMIC DNA]</scope>
    <source>
        <strain evidence="3 4">SS33</strain>
    </source>
</reference>
<feature type="non-terminal residue" evidence="3">
    <location>
        <position position="67"/>
    </location>
</feature>
<keyword evidence="2" id="KW-1133">Transmembrane helix</keyword>
<feature type="compositionally biased region" description="Pro residues" evidence="1">
    <location>
        <begin position="56"/>
        <end position="67"/>
    </location>
</feature>
<evidence type="ECO:0000313" key="4">
    <source>
        <dbReference type="Proteomes" id="UP000295701"/>
    </source>
</evidence>
<feature type="transmembrane region" description="Helical" evidence="2">
    <location>
        <begin position="6"/>
        <end position="24"/>
    </location>
</feature>
<feature type="compositionally biased region" description="Low complexity" evidence="1">
    <location>
        <begin position="44"/>
        <end position="55"/>
    </location>
</feature>
<keyword evidence="2" id="KW-0472">Membrane</keyword>
<evidence type="ECO:0000256" key="2">
    <source>
        <dbReference type="SAM" id="Phobius"/>
    </source>
</evidence>
<keyword evidence="4" id="KW-1185">Reference proteome</keyword>
<accession>A0A4R6A9E2</accession>
<gene>
    <name evidence="3" type="ORF">E2L08_09805</name>
</gene>
<evidence type="ECO:0000313" key="3">
    <source>
        <dbReference type="EMBL" id="TDL79587.1"/>
    </source>
</evidence>